<accession>A0A7Z2JFP7</accession>
<feature type="signal peptide" evidence="1">
    <location>
        <begin position="1"/>
        <end position="21"/>
    </location>
</feature>
<organism evidence="2 3">
    <name type="scientific">Paraburkholderia acidisoli</name>
    <dbReference type="NCBI Taxonomy" id="2571748"/>
    <lineage>
        <taxon>Bacteria</taxon>
        <taxon>Pseudomonadati</taxon>
        <taxon>Pseudomonadota</taxon>
        <taxon>Betaproteobacteria</taxon>
        <taxon>Burkholderiales</taxon>
        <taxon>Burkholderiaceae</taxon>
        <taxon>Paraburkholderia</taxon>
    </lineage>
</organism>
<protein>
    <submittedName>
        <fullName evidence="2">Uncharacterized protein</fullName>
    </submittedName>
</protein>
<gene>
    <name evidence="2" type="ORF">FAZ98_11020</name>
</gene>
<dbReference type="KEGG" id="pacs:FAZ98_11020"/>
<dbReference type="OrthoDB" id="6938654at2"/>
<dbReference type="EMBL" id="CP046913">
    <property type="protein sequence ID" value="QGZ62961.1"/>
    <property type="molecule type" value="Genomic_DNA"/>
</dbReference>
<proteinExistence type="predicted"/>
<feature type="chain" id="PRO_5031358491" evidence="1">
    <location>
        <begin position="22"/>
        <end position="237"/>
    </location>
</feature>
<reference evidence="2 3" key="1">
    <citation type="submission" date="2019-12" db="EMBL/GenBank/DDBJ databases">
        <title>Paraburkholderia acidiphila 7Q-K02 sp. nov and Paraburkholderia acidisoli DHF22 sp. nov., two strains isolated from forest soil.</title>
        <authorList>
            <person name="Gao Z."/>
            <person name="Qiu L."/>
        </authorList>
    </citation>
    <scope>NUCLEOTIDE SEQUENCE [LARGE SCALE GENOMIC DNA]</scope>
    <source>
        <strain evidence="2 3">DHF22</strain>
    </source>
</reference>
<name>A0A7Z2JFP7_9BURK</name>
<dbReference type="Proteomes" id="UP000433577">
    <property type="component" value="Chromosome 1"/>
</dbReference>
<evidence type="ECO:0000256" key="1">
    <source>
        <dbReference type="SAM" id="SignalP"/>
    </source>
</evidence>
<evidence type="ECO:0000313" key="2">
    <source>
        <dbReference type="EMBL" id="QGZ62961.1"/>
    </source>
</evidence>
<sequence>MCAWMGALGVMSATQVTAALAVEPGDYLYTEGGHAHGSLVVKKDSFTIETVGGNCHSCSISGALKGNTGTAVDGSDTCRLSITGGKGMLKVDSGDSEACRAYCGARAMFDGQYRQASPACMDRTRAKRLSQARTLYAKKDYAAAAAGFTSLLGECSTEMDWIEADSVRSDLALTQYHLGDNAQCLATLAQTMALRNGGDDAQPDADFGLPPCDADNYRSTGKAILHNAALCQAPRAK</sequence>
<dbReference type="AlphaFoldDB" id="A0A7Z2JFP7"/>
<keyword evidence="1" id="KW-0732">Signal</keyword>
<keyword evidence="3" id="KW-1185">Reference proteome</keyword>
<evidence type="ECO:0000313" key="3">
    <source>
        <dbReference type="Proteomes" id="UP000433577"/>
    </source>
</evidence>